<evidence type="ECO:0000256" key="1">
    <source>
        <dbReference type="SAM" id="Coils"/>
    </source>
</evidence>
<feature type="region of interest" description="Disordered" evidence="2">
    <location>
        <begin position="38"/>
        <end position="58"/>
    </location>
</feature>
<organism evidence="4 5">
    <name type="scientific">Monosporascus ibericus</name>
    <dbReference type="NCBI Taxonomy" id="155417"/>
    <lineage>
        <taxon>Eukaryota</taxon>
        <taxon>Fungi</taxon>
        <taxon>Dikarya</taxon>
        <taxon>Ascomycota</taxon>
        <taxon>Pezizomycotina</taxon>
        <taxon>Sordariomycetes</taxon>
        <taxon>Xylariomycetidae</taxon>
        <taxon>Xylariales</taxon>
        <taxon>Xylariales incertae sedis</taxon>
        <taxon>Monosporascus</taxon>
    </lineage>
</organism>
<reference evidence="4 5" key="1">
    <citation type="submission" date="2018-06" db="EMBL/GenBank/DDBJ databases">
        <title>Complete Genomes of Monosporascus.</title>
        <authorList>
            <person name="Robinson A.J."/>
            <person name="Natvig D.O."/>
        </authorList>
    </citation>
    <scope>NUCLEOTIDE SEQUENCE [LARGE SCALE GENOMIC DNA]</scope>
    <source>
        <strain evidence="4 5">CBS 110550</strain>
    </source>
</reference>
<feature type="compositionally biased region" description="Polar residues" evidence="2">
    <location>
        <begin position="404"/>
        <end position="413"/>
    </location>
</feature>
<feature type="compositionally biased region" description="Basic and acidic residues" evidence="2">
    <location>
        <begin position="415"/>
        <end position="433"/>
    </location>
</feature>
<keyword evidence="5" id="KW-1185">Reference proteome</keyword>
<feature type="compositionally biased region" description="Polar residues" evidence="2">
    <location>
        <begin position="202"/>
        <end position="214"/>
    </location>
</feature>
<feature type="compositionally biased region" description="Basic and acidic residues" evidence="2">
    <location>
        <begin position="489"/>
        <end position="500"/>
    </location>
</feature>
<dbReference type="AlphaFoldDB" id="A0A4Q4SUX1"/>
<dbReference type="Proteomes" id="UP000293360">
    <property type="component" value="Unassembled WGS sequence"/>
</dbReference>
<evidence type="ECO:0000256" key="2">
    <source>
        <dbReference type="SAM" id="MobiDB-lite"/>
    </source>
</evidence>
<evidence type="ECO:0000259" key="3">
    <source>
        <dbReference type="PROSITE" id="PS50909"/>
    </source>
</evidence>
<dbReference type="SUPFAM" id="SSF48464">
    <property type="entry name" value="ENTH/VHS domain"/>
    <property type="match status" value="1"/>
</dbReference>
<feature type="compositionally biased region" description="Polar residues" evidence="2">
    <location>
        <begin position="38"/>
        <end position="50"/>
    </location>
</feature>
<feature type="region of interest" description="Disordered" evidence="2">
    <location>
        <begin position="338"/>
        <end position="500"/>
    </location>
</feature>
<proteinExistence type="predicted"/>
<comment type="caution">
    <text evidence="4">The sequence shown here is derived from an EMBL/GenBank/DDBJ whole genome shotgun (WGS) entry which is preliminary data.</text>
</comment>
<evidence type="ECO:0000313" key="5">
    <source>
        <dbReference type="Proteomes" id="UP000293360"/>
    </source>
</evidence>
<evidence type="ECO:0000313" key="4">
    <source>
        <dbReference type="EMBL" id="RYO83536.1"/>
    </source>
</evidence>
<accession>A0A4Q4SUX1</accession>
<feature type="compositionally biased region" description="Basic and acidic residues" evidence="2">
    <location>
        <begin position="471"/>
        <end position="482"/>
    </location>
</feature>
<dbReference type="Pfam" id="PF03127">
    <property type="entry name" value="GAT"/>
    <property type="match status" value="1"/>
</dbReference>
<dbReference type="PROSITE" id="PS50909">
    <property type="entry name" value="GAT"/>
    <property type="match status" value="1"/>
</dbReference>
<feature type="compositionally biased region" description="Polar residues" evidence="2">
    <location>
        <begin position="338"/>
        <end position="349"/>
    </location>
</feature>
<keyword evidence="1" id="KW-0175">Coiled coil</keyword>
<dbReference type="InterPro" id="IPR008942">
    <property type="entry name" value="ENTH_VHS"/>
</dbReference>
<dbReference type="CDD" id="cd21383">
    <property type="entry name" value="GAT_GGA_Tom1-like"/>
    <property type="match status" value="1"/>
</dbReference>
<feature type="coiled-coil region" evidence="1">
    <location>
        <begin position="302"/>
        <end position="329"/>
    </location>
</feature>
<dbReference type="OrthoDB" id="5393057at2759"/>
<dbReference type="SUPFAM" id="SSF89009">
    <property type="entry name" value="GAT-like domain"/>
    <property type="match status" value="1"/>
</dbReference>
<dbReference type="EMBL" id="QJNU01000895">
    <property type="protein sequence ID" value="RYO83536.1"/>
    <property type="molecule type" value="Genomic_DNA"/>
</dbReference>
<dbReference type="Gene3D" id="1.20.58.160">
    <property type="match status" value="1"/>
</dbReference>
<feature type="domain" description="GAT" evidence="3">
    <location>
        <begin position="235"/>
        <end position="324"/>
    </location>
</feature>
<feature type="region of interest" description="Disordered" evidence="2">
    <location>
        <begin position="191"/>
        <end position="214"/>
    </location>
</feature>
<gene>
    <name evidence="4" type="ORF">DL764_009443</name>
</gene>
<dbReference type="Gene3D" id="1.25.40.90">
    <property type="match status" value="1"/>
</dbReference>
<sequence>MNKVLGSIKKKAASGTVSQMNMRLAELGLEADFAGQSLGSNGTGSVSNDPQGDGPEATAARNVRSFCESSGPNSGDEILFLPPIVDAAESSPAAAAECARILRQYLKKDYSSKPSHQYNAIMLIRILADNPGPTFTRNIDDKFVKTAKELLKSNDPSVHQILMETLEAFENTKAYDGGLAPIITMWKQEKKDAQKRHVGRGSQYQQSLVQHSANAPANAHSQNYFARNHSSRRLPDPIELASRLEEAKASASLLHQVVSSTPPSEVLHNDLVKEFADRCTSASRSIQGYMSATDPAPDNDTMETLINTNEQLQASLSLHQRAVLNARKQASIGAWSADVTTSNDGSEQPQAAGAENPYANNGSTAPALPSRSAKPPAPDGSGSGNGNGKGKSRQYEPAAAGPSRSHTPASLQQKVADHEEDNPFRDPEPDRQRPSGSGSAAEPRLAFEPFHPGFGTTASYAGRQESAVGKETMHGAAPRDSDSDIYDAETPKRQEPTYRY</sequence>
<dbReference type="InterPro" id="IPR038425">
    <property type="entry name" value="GAT_sf"/>
</dbReference>
<protein>
    <recommendedName>
        <fullName evidence="3">GAT domain-containing protein</fullName>
    </recommendedName>
</protein>
<name>A0A4Q4SUX1_9PEZI</name>
<dbReference type="STRING" id="155417.A0A4Q4SUX1"/>
<dbReference type="GO" id="GO:0043130">
    <property type="term" value="F:ubiquitin binding"/>
    <property type="evidence" value="ECO:0007669"/>
    <property type="project" value="InterPro"/>
</dbReference>
<dbReference type="InterPro" id="IPR004152">
    <property type="entry name" value="GAT_dom"/>
</dbReference>
<dbReference type="GO" id="GO:0035091">
    <property type="term" value="F:phosphatidylinositol binding"/>
    <property type="evidence" value="ECO:0007669"/>
    <property type="project" value="InterPro"/>
</dbReference>